<dbReference type="RefSeq" id="WP_218127086.1">
    <property type="nucleotide sequence ID" value="NZ_FNFO01000005.1"/>
</dbReference>
<organism evidence="1 2">
    <name type="scientific">Catalinimonas alkaloidigena</name>
    <dbReference type="NCBI Taxonomy" id="1075417"/>
    <lineage>
        <taxon>Bacteria</taxon>
        <taxon>Pseudomonadati</taxon>
        <taxon>Bacteroidota</taxon>
        <taxon>Cytophagia</taxon>
        <taxon>Cytophagales</taxon>
        <taxon>Catalimonadaceae</taxon>
        <taxon>Catalinimonas</taxon>
    </lineage>
</organism>
<evidence type="ECO:0008006" key="3">
    <source>
        <dbReference type="Google" id="ProtNLM"/>
    </source>
</evidence>
<dbReference type="EMBL" id="FNFO01000005">
    <property type="protein sequence ID" value="SDL28506.1"/>
    <property type="molecule type" value="Genomic_DNA"/>
</dbReference>
<evidence type="ECO:0000313" key="2">
    <source>
        <dbReference type="Proteomes" id="UP000198510"/>
    </source>
</evidence>
<gene>
    <name evidence="1" type="ORF">SAMN05421823_105104</name>
</gene>
<proteinExistence type="predicted"/>
<dbReference type="Proteomes" id="UP000198510">
    <property type="component" value="Unassembled WGS sequence"/>
</dbReference>
<name>A0A1G9ITX4_9BACT</name>
<reference evidence="1 2" key="1">
    <citation type="submission" date="2016-10" db="EMBL/GenBank/DDBJ databases">
        <authorList>
            <person name="de Groot N.N."/>
        </authorList>
    </citation>
    <scope>NUCLEOTIDE SEQUENCE [LARGE SCALE GENOMIC DNA]</scope>
    <source>
        <strain evidence="1 2">DSM 25186</strain>
    </source>
</reference>
<sequence>MHMSYRFLLSLVGLWLVTLTSARAQRTLFNMPQAEIIEYQKLFFQAQLAFTNQWQGGLAWAYGIGKDFEVGLNVNNLTGYYPGSHQPLLELRSESPEVNPDLTLTLQKGVGLGEWGYLGVGTRTGVGYRDTPSHPRLANFTYATNLFTFGDSDIKPSVGGYYTTPAFAGPGNRWGYMVGLQAPFLHERMALMGEYISGTNLYSNLTLGLAVQSGKRWQVAVGAQIPAPHSSNSLGGTIQLSLRD</sequence>
<evidence type="ECO:0000313" key="1">
    <source>
        <dbReference type="EMBL" id="SDL28506.1"/>
    </source>
</evidence>
<keyword evidence="2" id="KW-1185">Reference proteome</keyword>
<accession>A0A1G9ITX4</accession>
<protein>
    <recommendedName>
        <fullName evidence="3">MetA-pathway of phenol degradation</fullName>
    </recommendedName>
</protein>
<dbReference type="AlphaFoldDB" id="A0A1G9ITX4"/>